<name>A0A8X6IX97_NEPPI</name>
<dbReference type="PRINTS" id="PR00449">
    <property type="entry name" value="RASTRNSFRMNG"/>
</dbReference>
<reference evidence="4" key="1">
    <citation type="submission" date="2020-08" db="EMBL/GenBank/DDBJ databases">
        <title>Multicomponent nature underlies the extraordinary mechanical properties of spider dragline silk.</title>
        <authorList>
            <person name="Kono N."/>
            <person name="Nakamura H."/>
            <person name="Mori M."/>
            <person name="Yoshida Y."/>
            <person name="Ohtoshi R."/>
            <person name="Malay A.D."/>
            <person name="Moran D.A.P."/>
            <person name="Tomita M."/>
            <person name="Numata K."/>
            <person name="Arakawa K."/>
        </authorList>
    </citation>
    <scope>NUCLEOTIDE SEQUENCE</scope>
</reference>
<comment type="caution">
    <text evidence="4">The sequence shown here is derived from an EMBL/GenBank/DDBJ whole genome shotgun (WGS) entry which is preliminary data.</text>
</comment>
<dbReference type="GO" id="GO:0005525">
    <property type="term" value="F:GTP binding"/>
    <property type="evidence" value="ECO:0007669"/>
    <property type="project" value="UniProtKB-KW"/>
</dbReference>
<dbReference type="GO" id="GO:0001667">
    <property type="term" value="P:ameboidal-type cell migration"/>
    <property type="evidence" value="ECO:0007669"/>
    <property type="project" value="UniProtKB-ARBA"/>
</dbReference>
<dbReference type="Proteomes" id="UP000887013">
    <property type="component" value="Unassembled WGS sequence"/>
</dbReference>
<organism evidence="4 5">
    <name type="scientific">Nephila pilipes</name>
    <name type="common">Giant wood spider</name>
    <name type="synonym">Nephila maculata</name>
    <dbReference type="NCBI Taxonomy" id="299642"/>
    <lineage>
        <taxon>Eukaryota</taxon>
        <taxon>Metazoa</taxon>
        <taxon>Ecdysozoa</taxon>
        <taxon>Arthropoda</taxon>
        <taxon>Chelicerata</taxon>
        <taxon>Arachnida</taxon>
        <taxon>Araneae</taxon>
        <taxon>Araneomorphae</taxon>
        <taxon>Entelegynae</taxon>
        <taxon>Araneoidea</taxon>
        <taxon>Nephilidae</taxon>
        <taxon>Nephila</taxon>
    </lineage>
</organism>
<keyword evidence="5" id="KW-1185">Reference proteome</keyword>
<dbReference type="InterPro" id="IPR001806">
    <property type="entry name" value="Small_GTPase"/>
</dbReference>
<feature type="non-terminal residue" evidence="4">
    <location>
        <position position="275"/>
    </location>
</feature>
<dbReference type="PROSITE" id="PS00675">
    <property type="entry name" value="SIGMA54_INTERACT_1"/>
    <property type="match status" value="1"/>
</dbReference>
<protein>
    <submittedName>
        <fullName evidence="4">Uncharacterized protein</fullName>
    </submittedName>
</protein>
<evidence type="ECO:0000313" key="5">
    <source>
        <dbReference type="Proteomes" id="UP000887013"/>
    </source>
</evidence>
<dbReference type="OrthoDB" id="6434801at2759"/>
<dbReference type="GO" id="GO:0022412">
    <property type="term" value="P:cellular process involved in reproduction in multicellular organism"/>
    <property type="evidence" value="ECO:0007669"/>
    <property type="project" value="UniProtKB-ARBA"/>
</dbReference>
<keyword evidence="2" id="KW-0342">GTP-binding</keyword>
<evidence type="ECO:0000256" key="1">
    <source>
        <dbReference type="ARBA" id="ARBA00022741"/>
    </source>
</evidence>
<evidence type="ECO:0000256" key="3">
    <source>
        <dbReference type="SAM" id="MobiDB-lite"/>
    </source>
</evidence>
<dbReference type="GO" id="GO:0035099">
    <property type="term" value="P:hemocyte migration"/>
    <property type="evidence" value="ECO:0007669"/>
    <property type="project" value="UniProtKB-ARBA"/>
</dbReference>
<dbReference type="Pfam" id="PF00071">
    <property type="entry name" value="Ras"/>
    <property type="match status" value="1"/>
</dbReference>
<dbReference type="GO" id="GO:0003924">
    <property type="term" value="F:GTPase activity"/>
    <property type="evidence" value="ECO:0007669"/>
    <property type="project" value="InterPro"/>
</dbReference>
<evidence type="ECO:0000313" key="4">
    <source>
        <dbReference type="EMBL" id="GFS63630.1"/>
    </source>
</evidence>
<evidence type="ECO:0000256" key="2">
    <source>
        <dbReference type="ARBA" id="ARBA00023134"/>
    </source>
</evidence>
<dbReference type="PANTHER" id="PTHR24072">
    <property type="entry name" value="RHO FAMILY GTPASE"/>
    <property type="match status" value="1"/>
</dbReference>
<feature type="compositionally biased region" description="Basic and acidic residues" evidence="3">
    <location>
        <begin position="13"/>
        <end position="33"/>
    </location>
</feature>
<sequence length="275" mass="31117">IYQELKCECFENRTRGDKMEKPQENRESEKESSSEAEESFMPCSIHNMNMESSDSDSSNEAYENADFLQTEIEAIEKIPGVIKDVNILIVGDSGTGKSLLASTFTPFPRKKASRYTKTVVDLAQVLGEPRCYVGLHIFCAPFRSGDDKCFLRDPLENPLYDLVIFLFDLNVPSTMHSISRKWNPEVSRYLSNRLPDKILVGNKLDTVYATYPDDSSRPCFETYSTFKPLSERTVHSYCGILCSAAIEAKDYIEISALAGINIEPLMKKVLSLVWK</sequence>
<dbReference type="EMBL" id="BMAW01094078">
    <property type="protein sequence ID" value="GFS63630.1"/>
    <property type="molecule type" value="Genomic_DNA"/>
</dbReference>
<dbReference type="GO" id="GO:0003006">
    <property type="term" value="P:developmental process involved in reproduction"/>
    <property type="evidence" value="ECO:0007669"/>
    <property type="project" value="UniProtKB-ARBA"/>
</dbReference>
<keyword evidence="1" id="KW-0547">Nucleotide-binding</keyword>
<proteinExistence type="predicted"/>
<gene>
    <name evidence="4" type="primary">AVEN_234410_1</name>
    <name evidence="4" type="ORF">NPIL_698201</name>
</gene>
<accession>A0A8X6IX97</accession>
<dbReference type="InterPro" id="IPR027417">
    <property type="entry name" value="P-loop_NTPase"/>
</dbReference>
<feature type="compositionally biased region" description="Low complexity" evidence="3">
    <location>
        <begin position="47"/>
        <end position="60"/>
    </location>
</feature>
<dbReference type="InterPro" id="IPR025662">
    <property type="entry name" value="Sigma_54_int_dom_ATP-bd_1"/>
</dbReference>
<dbReference type="Gene3D" id="3.40.50.300">
    <property type="entry name" value="P-loop containing nucleotide triphosphate hydrolases"/>
    <property type="match status" value="1"/>
</dbReference>
<dbReference type="GO" id="GO:0035006">
    <property type="term" value="P:melanization defense response"/>
    <property type="evidence" value="ECO:0007669"/>
    <property type="project" value="UniProtKB-ARBA"/>
</dbReference>
<dbReference type="AlphaFoldDB" id="A0A8X6IX97"/>
<dbReference type="GO" id="GO:0007264">
    <property type="term" value="P:small GTPase-mediated signal transduction"/>
    <property type="evidence" value="ECO:0007669"/>
    <property type="project" value="InterPro"/>
</dbReference>
<dbReference type="SUPFAM" id="SSF52540">
    <property type="entry name" value="P-loop containing nucleoside triphosphate hydrolases"/>
    <property type="match status" value="1"/>
</dbReference>
<feature type="region of interest" description="Disordered" evidence="3">
    <location>
        <begin position="13"/>
        <end position="61"/>
    </location>
</feature>
<dbReference type="InterPro" id="IPR003578">
    <property type="entry name" value="Small_GTPase_Rho"/>
</dbReference>